<keyword evidence="2" id="KW-0808">Transferase</keyword>
<dbReference type="Proteomes" id="UP000236592">
    <property type="component" value="Chromosome"/>
</dbReference>
<dbReference type="CDD" id="cd00761">
    <property type="entry name" value="Glyco_tranf_GTA_type"/>
    <property type="match status" value="1"/>
</dbReference>
<dbReference type="PANTHER" id="PTHR22916">
    <property type="entry name" value="GLYCOSYLTRANSFERASE"/>
    <property type="match status" value="1"/>
</dbReference>
<dbReference type="Gene3D" id="3.90.550.10">
    <property type="entry name" value="Spore Coat Polysaccharide Biosynthesis Protein SpsA, Chain A"/>
    <property type="match status" value="1"/>
</dbReference>
<evidence type="ECO:0000313" key="3">
    <source>
        <dbReference type="Proteomes" id="UP000236592"/>
    </source>
</evidence>
<reference evidence="3" key="1">
    <citation type="submission" date="2018-01" db="EMBL/GenBank/DDBJ databases">
        <title>Complete genome of Tamlana sp. UJ94.</title>
        <authorList>
            <person name="Jung J."/>
            <person name="Chung D."/>
            <person name="Bae S.S."/>
            <person name="Baek K."/>
        </authorList>
    </citation>
    <scope>NUCLEOTIDE SEQUENCE [LARGE SCALE GENOMIC DNA]</scope>
    <source>
        <strain evidence="3">UJ94</strain>
    </source>
</reference>
<proteinExistence type="predicted"/>
<gene>
    <name evidence="2" type="ORF">C1A40_10565</name>
</gene>
<organism evidence="2 3">
    <name type="scientific">Pseudotamlana carrageenivorans</name>
    <dbReference type="NCBI Taxonomy" id="2069432"/>
    <lineage>
        <taxon>Bacteria</taxon>
        <taxon>Pseudomonadati</taxon>
        <taxon>Bacteroidota</taxon>
        <taxon>Flavobacteriia</taxon>
        <taxon>Flavobacteriales</taxon>
        <taxon>Flavobacteriaceae</taxon>
        <taxon>Pseudotamlana</taxon>
    </lineage>
</organism>
<dbReference type="OrthoDB" id="6307329at2"/>
<protein>
    <submittedName>
        <fullName evidence="2">Glycosyltransferase family 2 protein</fullName>
    </submittedName>
</protein>
<dbReference type="InterPro" id="IPR001173">
    <property type="entry name" value="Glyco_trans_2-like"/>
</dbReference>
<keyword evidence="3" id="KW-1185">Reference proteome</keyword>
<evidence type="ECO:0000259" key="1">
    <source>
        <dbReference type="Pfam" id="PF00535"/>
    </source>
</evidence>
<dbReference type="AlphaFoldDB" id="A0A2I7SIY8"/>
<dbReference type="KEGG" id="taj:C1A40_10565"/>
<dbReference type="InterPro" id="IPR029044">
    <property type="entry name" value="Nucleotide-diphossugar_trans"/>
</dbReference>
<sequence length="313" mass="36436">MLTKPFFSVVIPLYNKEKYIEATLLSVLNQTFKNFEIIIINDGSQDNSIAIVQALNDPRIKLCSIENQGVSFARNLGIKNARSNYIALLDADDQWYPYHLQTMHDLIVDFPNKGLYCSRYEFVFKNIISKKSKLKDIPDLYRGPITDFFSSNLFDPIIHTSATVIPKHIFSEVNFFDTNLKSGQDTYLWIQIALKHDVVISNAISSKFIKYANSLSKSQHTKGRIFILDKFKKQEENNSAFHKYMDMNRYAIALDYKIHNQQALSHSIYKAINKKNLNSKQKWLYGLPSLFIKHLYKLKNSLDHIGVFFHLYR</sequence>
<dbReference type="Pfam" id="PF00535">
    <property type="entry name" value="Glycos_transf_2"/>
    <property type="match status" value="1"/>
</dbReference>
<dbReference type="SUPFAM" id="SSF53448">
    <property type="entry name" value="Nucleotide-diphospho-sugar transferases"/>
    <property type="match status" value="1"/>
</dbReference>
<evidence type="ECO:0000313" key="2">
    <source>
        <dbReference type="EMBL" id="AUS05876.1"/>
    </source>
</evidence>
<dbReference type="EMBL" id="CP025938">
    <property type="protein sequence ID" value="AUS05876.1"/>
    <property type="molecule type" value="Genomic_DNA"/>
</dbReference>
<name>A0A2I7SIY8_9FLAO</name>
<feature type="domain" description="Glycosyltransferase 2-like" evidence="1">
    <location>
        <begin position="8"/>
        <end position="132"/>
    </location>
</feature>
<accession>A0A2I7SIY8</accession>
<dbReference type="GO" id="GO:0016758">
    <property type="term" value="F:hexosyltransferase activity"/>
    <property type="evidence" value="ECO:0007669"/>
    <property type="project" value="UniProtKB-ARBA"/>
</dbReference>
<dbReference type="RefSeq" id="WP_102995873.1">
    <property type="nucleotide sequence ID" value="NZ_CP025938.1"/>
</dbReference>
<dbReference type="PANTHER" id="PTHR22916:SF3">
    <property type="entry name" value="UDP-GLCNAC:BETAGAL BETA-1,3-N-ACETYLGLUCOSAMINYLTRANSFERASE-LIKE PROTEIN 1"/>
    <property type="match status" value="1"/>
</dbReference>